<dbReference type="PANTHER" id="PTHR30535:SF34">
    <property type="entry name" value="MOLYBDATE-BINDING PROTEIN MOLA"/>
    <property type="match status" value="1"/>
</dbReference>
<dbReference type="CDD" id="cd01147">
    <property type="entry name" value="HemV-2"/>
    <property type="match status" value="1"/>
</dbReference>
<gene>
    <name evidence="3" type="ORF">SYN_00215</name>
</gene>
<feature type="chain" id="PRO_5004212504" evidence="1">
    <location>
        <begin position="26"/>
        <end position="374"/>
    </location>
</feature>
<dbReference type="InterPro" id="IPR002491">
    <property type="entry name" value="ABC_transptr_periplasmic_BD"/>
</dbReference>
<evidence type="ECO:0000313" key="3">
    <source>
        <dbReference type="EMBL" id="ABC78969.1"/>
    </source>
</evidence>
<dbReference type="RefSeq" id="WP_011418983.1">
    <property type="nucleotide sequence ID" value="NC_007759.1"/>
</dbReference>
<dbReference type="InterPro" id="IPR050902">
    <property type="entry name" value="ABC_Transporter_SBP"/>
</dbReference>
<proteinExistence type="predicted"/>
<evidence type="ECO:0000256" key="1">
    <source>
        <dbReference type="SAM" id="SignalP"/>
    </source>
</evidence>
<dbReference type="InParanoid" id="Q2LY11"/>
<accession>Q2LY11</accession>
<dbReference type="eggNOG" id="COG0614">
    <property type="taxonomic scope" value="Bacteria"/>
</dbReference>
<evidence type="ECO:0000259" key="2">
    <source>
        <dbReference type="PROSITE" id="PS50983"/>
    </source>
</evidence>
<keyword evidence="1" id="KW-0732">Signal</keyword>
<dbReference type="Proteomes" id="UP000001933">
    <property type="component" value="Chromosome"/>
</dbReference>
<dbReference type="Pfam" id="PF01497">
    <property type="entry name" value="Peripla_BP_2"/>
    <property type="match status" value="1"/>
</dbReference>
<feature type="signal peptide" evidence="1">
    <location>
        <begin position="1"/>
        <end position="25"/>
    </location>
</feature>
<name>Q2LY11_SYNAS</name>
<dbReference type="AlphaFoldDB" id="Q2LY11"/>
<dbReference type="HOGENOM" id="CLU_038034_13_1_7"/>
<dbReference type="Gene3D" id="3.40.50.1980">
    <property type="entry name" value="Nitrogenase molybdenum iron protein domain"/>
    <property type="match status" value="2"/>
</dbReference>
<keyword evidence="4" id="KW-1185">Reference proteome</keyword>
<organism evidence="3 4">
    <name type="scientific">Syntrophus aciditrophicus (strain SB)</name>
    <dbReference type="NCBI Taxonomy" id="56780"/>
    <lineage>
        <taxon>Bacteria</taxon>
        <taxon>Pseudomonadati</taxon>
        <taxon>Thermodesulfobacteriota</taxon>
        <taxon>Syntrophia</taxon>
        <taxon>Syntrophales</taxon>
        <taxon>Syntrophaceae</taxon>
        <taxon>Syntrophus</taxon>
    </lineage>
</organism>
<protein>
    <submittedName>
        <fullName evidence="3">ABC-type Fe3+-hydroxamate transport system, periplasmic component</fullName>
    </submittedName>
</protein>
<sequence length="374" mass="41316">MRFKMDSKSLAVIVLFFAIILSAPAASQARTLVVTDVAGRAVELPAPPRRIIAVSSGALRLLCYLEAADRIVGVESFDKKPSAGRSYQLAYPSLAGLPSIGPGGPAQINRDPDLEAVLRLSPDAIFITHMEPAKADALQKRLGIPVVVLAYSKTGVGTIDEKLYESLRLAGKILGKEKRAEAVIAFTEKNRQNLLARTKRMARDRKPTVYIGGISLKGVQGIESTDANYPPLAWVNARNLAREVSTRGHLFINREQLLAWNPDFLFLDAGGLTLIAQDYRKKPDFYQHLKVVGKKRVYLLYPFNNYATNIETMIADAYTVGKILYPEGFADLNLQKKCDEIYTFFLGKPIYGEMKKIFGDLGRAVDLNKALQTP</sequence>
<dbReference type="PANTHER" id="PTHR30535">
    <property type="entry name" value="VITAMIN B12-BINDING PROTEIN"/>
    <property type="match status" value="1"/>
</dbReference>
<dbReference type="EMBL" id="CP000252">
    <property type="protein sequence ID" value="ABC78969.1"/>
    <property type="molecule type" value="Genomic_DNA"/>
</dbReference>
<dbReference type="KEGG" id="sat:SYN_00215"/>
<dbReference type="SUPFAM" id="SSF53807">
    <property type="entry name" value="Helical backbone' metal receptor"/>
    <property type="match status" value="1"/>
</dbReference>
<dbReference type="PROSITE" id="PS50983">
    <property type="entry name" value="FE_B12_PBP"/>
    <property type="match status" value="1"/>
</dbReference>
<feature type="domain" description="Fe/B12 periplasmic-binding" evidence="2">
    <location>
        <begin position="50"/>
        <end position="328"/>
    </location>
</feature>
<reference evidence="3 4" key="1">
    <citation type="journal article" date="2007" name="Proc. Natl. Acad. Sci. U.S.A.">
        <title>The genome of Syntrophus aciditrophicus: life at the thermodynamic limit of microbial growth.</title>
        <authorList>
            <person name="McInerney M.J."/>
            <person name="Rohlin L."/>
            <person name="Mouttaki H."/>
            <person name="Kim U."/>
            <person name="Krupp R.S."/>
            <person name="Rios-Hernandez L."/>
            <person name="Sieber J."/>
            <person name="Struchtemeyer C.G."/>
            <person name="Bhattacharyya A."/>
            <person name="Campbell J.W."/>
            <person name="Gunsalus R.P."/>
        </authorList>
    </citation>
    <scope>NUCLEOTIDE SEQUENCE [LARGE SCALE GENOMIC DNA]</scope>
    <source>
        <strain evidence="3 4">SB</strain>
    </source>
</reference>
<evidence type="ECO:0000313" key="4">
    <source>
        <dbReference type="Proteomes" id="UP000001933"/>
    </source>
</evidence>
<dbReference type="STRING" id="56780.SYN_00215"/>